<gene>
    <name evidence="3" type="ORF">D3870_06755</name>
</gene>
<comment type="caution">
    <text evidence="3">The sequence shown here is derived from an EMBL/GenBank/DDBJ whole genome shotgun (WGS) entry which is preliminary data.</text>
</comment>
<feature type="signal peptide" evidence="1">
    <location>
        <begin position="1"/>
        <end position="23"/>
    </location>
</feature>
<feature type="chain" id="PRO_5019439304" evidence="1">
    <location>
        <begin position="24"/>
        <end position="222"/>
    </location>
</feature>
<dbReference type="RefSeq" id="WP_119737732.1">
    <property type="nucleotide sequence ID" value="NZ_QYUN01000002.1"/>
</dbReference>
<feature type="domain" description="ABC-type transport auxiliary lipoprotein component" evidence="2">
    <location>
        <begin position="38"/>
        <end position="196"/>
    </location>
</feature>
<sequence>MTSMNSSRITLAIALLLAGCAAAPIRYHTLATAEPVTPSAPAATTSHAGKPIFIELTPVAVPERLVRPQLVVRRQGSARGSERIDILDDDRWSSPFNSELRDALASGIAARSDAVDVTHGGRPPGETAYRIAVQLRQFDAIPDARVDATFSWTIARSDGGRGAACVLPLSEAVGPGTDALVQGIQRAVGRVAEQIAAQVTQLQSGASANCNRQVHVDSRSSQ</sequence>
<name>A0A418WZT8_9BURK</name>
<protein>
    <submittedName>
        <fullName evidence="3">Membrane integrity-associated transporter subunit PqiC</fullName>
    </submittedName>
</protein>
<dbReference type="EMBL" id="QYUN01000002">
    <property type="protein sequence ID" value="RJG05760.1"/>
    <property type="molecule type" value="Genomic_DNA"/>
</dbReference>
<dbReference type="Gene3D" id="3.40.50.10610">
    <property type="entry name" value="ABC-type transport auxiliary lipoprotein component"/>
    <property type="match status" value="1"/>
</dbReference>
<accession>A0A418WZT8</accession>
<evidence type="ECO:0000313" key="4">
    <source>
        <dbReference type="Proteomes" id="UP000285190"/>
    </source>
</evidence>
<reference evidence="3 4" key="1">
    <citation type="submission" date="2018-09" db="EMBL/GenBank/DDBJ databases">
        <authorList>
            <person name="Zhu H."/>
        </authorList>
    </citation>
    <scope>NUCLEOTIDE SEQUENCE [LARGE SCALE GENOMIC DNA]</scope>
    <source>
        <strain evidence="3 4">K2R10-39</strain>
    </source>
</reference>
<evidence type="ECO:0000256" key="1">
    <source>
        <dbReference type="SAM" id="SignalP"/>
    </source>
</evidence>
<dbReference type="InterPro" id="IPR005586">
    <property type="entry name" value="ABC_trans_aux"/>
</dbReference>
<keyword evidence="4" id="KW-1185">Reference proteome</keyword>
<dbReference type="OrthoDB" id="1494661at2"/>
<dbReference type="Proteomes" id="UP000285190">
    <property type="component" value="Unassembled WGS sequence"/>
</dbReference>
<keyword evidence="1" id="KW-0732">Signal</keyword>
<evidence type="ECO:0000313" key="3">
    <source>
        <dbReference type="EMBL" id="RJG05760.1"/>
    </source>
</evidence>
<dbReference type="AlphaFoldDB" id="A0A418WZT8"/>
<proteinExistence type="predicted"/>
<organism evidence="3 4">
    <name type="scientific">Noviherbaspirillum cavernae</name>
    <dbReference type="NCBI Taxonomy" id="2320862"/>
    <lineage>
        <taxon>Bacteria</taxon>
        <taxon>Pseudomonadati</taxon>
        <taxon>Pseudomonadota</taxon>
        <taxon>Betaproteobacteria</taxon>
        <taxon>Burkholderiales</taxon>
        <taxon>Oxalobacteraceae</taxon>
        <taxon>Noviherbaspirillum</taxon>
    </lineage>
</organism>
<evidence type="ECO:0000259" key="2">
    <source>
        <dbReference type="Pfam" id="PF03886"/>
    </source>
</evidence>
<dbReference type="SUPFAM" id="SSF159594">
    <property type="entry name" value="XCC0632-like"/>
    <property type="match status" value="1"/>
</dbReference>
<dbReference type="Pfam" id="PF03886">
    <property type="entry name" value="ABC_trans_aux"/>
    <property type="match status" value="1"/>
</dbReference>